<organism evidence="9 10">
    <name type="scientific">Aequitasia blattaphilus</name>
    <dbReference type="NCBI Taxonomy" id="2949332"/>
    <lineage>
        <taxon>Bacteria</taxon>
        <taxon>Bacillati</taxon>
        <taxon>Bacillota</taxon>
        <taxon>Clostridia</taxon>
        <taxon>Lachnospirales</taxon>
        <taxon>Lachnospiraceae</taxon>
        <taxon>Aequitasia</taxon>
    </lineage>
</organism>
<evidence type="ECO:0000256" key="7">
    <source>
        <dbReference type="PIRNR" id="PIRNR016636"/>
    </source>
</evidence>
<comment type="similarity">
    <text evidence="2 7">Belongs to the membrane-bound acyltransferase family.</text>
</comment>
<comment type="subcellular location">
    <subcellularLocation>
        <location evidence="1">Cell membrane</location>
        <topology evidence="1">Multi-pass membrane protein</topology>
    </subcellularLocation>
</comment>
<feature type="transmembrane region" description="Helical" evidence="8">
    <location>
        <begin position="148"/>
        <end position="168"/>
    </location>
</feature>
<keyword evidence="5 8" id="KW-1133">Transmembrane helix</keyword>
<dbReference type="PIRSF" id="PIRSF016636">
    <property type="entry name" value="AlgI_DltB"/>
    <property type="match status" value="1"/>
</dbReference>
<keyword evidence="10" id="KW-1185">Reference proteome</keyword>
<keyword evidence="6 7" id="KW-0472">Membrane</keyword>
<protein>
    <submittedName>
        <fullName evidence="9">MBOAT family protein</fullName>
    </submittedName>
</protein>
<feature type="transmembrane region" description="Helical" evidence="8">
    <location>
        <begin position="224"/>
        <end position="241"/>
    </location>
</feature>
<comment type="caution">
    <text evidence="9">The sequence shown here is derived from an EMBL/GenBank/DDBJ whole genome shotgun (WGS) entry which is preliminary data.</text>
</comment>
<evidence type="ECO:0000256" key="2">
    <source>
        <dbReference type="ARBA" id="ARBA00010323"/>
    </source>
</evidence>
<dbReference type="InterPro" id="IPR051085">
    <property type="entry name" value="MB_O-acyltransferase"/>
</dbReference>
<evidence type="ECO:0000313" key="10">
    <source>
        <dbReference type="Proteomes" id="UP001523566"/>
    </source>
</evidence>
<keyword evidence="7" id="KW-0012">Acyltransferase</keyword>
<evidence type="ECO:0000256" key="5">
    <source>
        <dbReference type="ARBA" id="ARBA00022989"/>
    </source>
</evidence>
<feature type="transmembrane region" description="Helical" evidence="8">
    <location>
        <begin position="395"/>
        <end position="415"/>
    </location>
</feature>
<name>A0ABT1EAA8_9FIRM</name>
<dbReference type="PANTHER" id="PTHR13285:SF18">
    <property type="entry name" value="PROTEIN-CYSTEINE N-PALMITOYLTRANSFERASE RASP"/>
    <property type="match status" value="1"/>
</dbReference>
<dbReference type="PANTHER" id="PTHR13285">
    <property type="entry name" value="ACYLTRANSFERASE"/>
    <property type="match status" value="1"/>
</dbReference>
<feature type="transmembrane region" description="Helical" evidence="8">
    <location>
        <begin position="328"/>
        <end position="350"/>
    </location>
</feature>
<feature type="transmembrane region" description="Helical" evidence="8">
    <location>
        <begin position="304"/>
        <end position="322"/>
    </location>
</feature>
<keyword evidence="7" id="KW-0808">Transferase</keyword>
<feature type="transmembrane region" description="Helical" evidence="8">
    <location>
        <begin position="427"/>
        <end position="450"/>
    </location>
</feature>
<accession>A0ABT1EAA8</accession>
<evidence type="ECO:0000256" key="3">
    <source>
        <dbReference type="ARBA" id="ARBA00022475"/>
    </source>
</evidence>
<dbReference type="InterPro" id="IPR004299">
    <property type="entry name" value="MBOAT_fam"/>
</dbReference>
<feature type="transmembrane region" description="Helical" evidence="8">
    <location>
        <begin position="362"/>
        <end position="383"/>
    </location>
</feature>
<feature type="transmembrane region" description="Helical" evidence="8">
    <location>
        <begin position="7"/>
        <end position="24"/>
    </location>
</feature>
<evidence type="ECO:0000256" key="6">
    <source>
        <dbReference type="ARBA" id="ARBA00023136"/>
    </source>
</evidence>
<sequence length="458" mass="52933">MVFSSFSFLFFFFPLVLILYYAGFRYTKNVILLIFSLIFYAWGEPVYIILMLLSITINYITGLLIERNIASNRMLSARSNLILAAVWNLFAIAFFKYYPFLVSNVNGIFPDLLPDYNLSLPIGISFYTFQALSYVIDVYRQKVPAQHNYISFALYISMFPQLIAGPIVRYSDVAREIKNRTLSLHDFASGSERFIIGLSKKVLLANTFGIIFENIQGLDSSHQAIITAWIGALSYAFQIYFDFSGYSDMAIGIGRMLGFHFIENFNYPYLAKSITDFWQRWHISLSSWFKEYLYIPLGGNRKGALIQIRNILIVWMLTGLWHGANWNFIFWGLYYGILLILEKFVFASFIKRFPKIYRILTLFLILISWMLFANADLSALFGFGKIAFLNQTTWYYLKSSILILAIGAFACLPFLNPYGKHIKKKAPFLAVTLLTGLLLLCIVSLISQSYNPFLYFRF</sequence>
<evidence type="ECO:0000256" key="4">
    <source>
        <dbReference type="ARBA" id="ARBA00022692"/>
    </source>
</evidence>
<dbReference type="Proteomes" id="UP001523566">
    <property type="component" value="Unassembled WGS sequence"/>
</dbReference>
<proteinExistence type="inferred from homology"/>
<dbReference type="Pfam" id="PF03062">
    <property type="entry name" value="MBOAT"/>
    <property type="match status" value="1"/>
</dbReference>
<evidence type="ECO:0000313" key="9">
    <source>
        <dbReference type="EMBL" id="MCP1102549.1"/>
    </source>
</evidence>
<dbReference type="PIRSF" id="PIRSF500217">
    <property type="entry name" value="AlgI"/>
    <property type="match status" value="1"/>
</dbReference>
<feature type="transmembrane region" description="Helical" evidence="8">
    <location>
        <begin position="81"/>
        <end position="98"/>
    </location>
</feature>
<keyword evidence="3 7" id="KW-1003">Cell membrane</keyword>
<evidence type="ECO:0000256" key="8">
    <source>
        <dbReference type="SAM" id="Phobius"/>
    </source>
</evidence>
<dbReference type="RefSeq" id="WP_262066334.1">
    <property type="nucleotide sequence ID" value="NZ_JAMXOD010000011.1"/>
</dbReference>
<dbReference type="EMBL" id="JAMZFW010000011">
    <property type="protein sequence ID" value="MCP1102549.1"/>
    <property type="molecule type" value="Genomic_DNA"/>
</dbReference>
<evidence type="ECO:0000256" key="1">
    <source>
        <dbReference type="ARBA" id="ARBA00004651"/>
    </source>
</evidence>
<keyword evidence="4 8" id="KW-0812">Transmembrane</keyword>
<reference evidence="9 10" key="1">
    <citation type="journal article" date="2022" name="Genome Biol. Evol.">
        <title>Host diet, physiology and behaviors set the stage for Lachnospiraceae cladogenesis.</title>
        <authorList>
            <person name="Vera-Ponce De Leon A."/>
            <person name="Schneider M."/>
            <person name="Jahnes B.C."/>
            <person name="Sadowski V."/>
            <person name="Camuy-Velez L.A."/>
            <person name="Duan J."/>
            <person name="Sabree Z.L."/>
        </authorList>
    </citation>
    <scope>NUCLEOTIDE SEQUENCE [LARGE SCALE GENOMIC DNA]</scope>
    <source>
        <strain evidence="9 10">PAL113</strain>
    </source>
</reference>
<gene>
    <name evidence="9" type="ORF">NK125_09000</name>
</gene>
<dbReference type="InterPro" id="IPR024194">
    <property type="entry name" value="Ac/AlaTfrase_AlgI/DltB"/>
</dbReference>
<dbReference type="InterPro" id="IPR028362">
    <property type="entry name" value="AlgI"/>
</dbReference>
<feature type="transmembrane region" description="Helical" evidence="8">
    <location>
        <begin position="118"/>
        <end position="136"/>
    </location>
</feature>
<feature type="transmembrane region" description="Helical" evidence="8">
    <location>
        <begin position="30"/>
        <end position="60"/>
    </location>
</feature>